<feature type="region of interest" description="Disordered" evidence="1">
    <location>
        <begin position="1"/>
        <end position="42"/>
    </location>
</feature>
<sequence>MCGAERNGWDGFSGDHVPHNVKHTSSNPSHSATTPVSARTYSEQQKSQIGAIQTLVSRSFSVPRRNIVIVRSISFAAHKDNDQVESANDQIGCIEVENDEEIDEEEAICRICFDSCDEGNQLKMECSCKSLKFTNNFASHAKLCLKTNREYESIKSRAYEFRNNKDFVVLVLINEKTKIPMY</sequence>
<dbReference type="PANTHER" id="PTHR46158:SF11">
    <property type="entry name" value="ZINC FINGER PROTEIN"/>
    <property type="match status" value="1"/>
</dbReference>
<keyword evidence="3" id="KW-1185">Reference proteome</keyword>
<evidence type="ECO:0000313" key="3">
    <source>
        <dbReference type="Proteomes" id="UP001177003"/>
    </source>
</evidence>
<name>A0AA35ZHR3_LACSI</name>
<dbReference type="AlphaFoldDB" id="A0AA35ZHR3"/>
<organism evidence="2 3">
    <name type="scientific">Lactuca saligna</name>
    <name type="common">Willowleaf lettuce</name>
    <dbReference type="NCBI Taxonomy" id="75948"/>
    <lineage>
        <taxon>Eukaryota</taxon>
        <taxon>Viridiplantae</taxon>
        <taxon>Streptophyta</taxon>
        <taxon>Embryophyta</taxon>
        <taxon>Tracheophyta</taxon>
        <taxon>Spermatophyta</taxon>
        <taxon>Magnoliopsida</taxon>
        <taxon>eudicotyledons</taxon>
        <taxon>Gunneridae</taxon>
        <taxon>Pentapetalae</taxon>
        <taxon>asterids</taxon>
        <taxon>campanulids</taxon>
        <taxon>Asterales</taxon>
        <taxon>Asteraceae</taxon>
        <taxon>Cichorioideae</taxon>
        <taxon>Cichorieae</taxon>
        <taxon>Lactucinae</taxon>
        <taxon>Lactuca</taxon>
    </lineage>
</organism>
<dbReference type="EMBL" id="OX465083">
    <property type="protein sequence ID" value="CAI9292441.1"/>
    <property type="molecule type" value="Genomic_DNA"/>
</dbReference>
<evidence type="ECO:0000313" key="2">
    <source>
        <dbReference type="EMBL" id="CAI9292441.1"/>
    </source>
</evidence>
<gene>
    <name evidence="2" type="ORF">LSALG_LOCUS31515</name>
</gene>
<evidence type="ECO:0008006" key="4">
    <source>
        <dbReference type="Google" id="ProtNLM"/>
    </source>
</evidence>
<proteinExistence type="predicted"/>
<protein>
    <recommendedName>
        <fullName evidence="4">RING-CH-type domain-containing protein</fullName>
    </recommendedName>
</protein>
<dbReference type="Proteomes" id="UP001177003">
    <property type="component" value="Chromosome 7"/>
</dbReference>
<reference evidence="2" key="1">
    <citation type="submission" date="2023-04" db="EMBL/GenBank/DDBJ databases">
        <authorList>
            <person name="Vijverberg K."/>
            <person name="Xiong W."/>
            <person name="Schranz E."/>
        </authorList>
    </citation>
    <scope>NUCLEOTIDE SEQUENCE</scope>
</reference>
<evidence type="ECO:0000256" key="1">
    <source>
        <dbReference type="SAM" id="MobiDB-lite"/>
    </source>
</evidence>
<feature type="compositionally biased region" description="Polar residues" evidence="1">
    <location>
        <begin position="23"/>
        <end position="42"/>
    </location>
</feature>
<accession>A0AA35ZHR3</accession>
<dbReference type="PANTHER" id="PTHR46158">
    <property type="entry name" value="OS02G0165000 PROTEIN"/>
    <property type="match status" value="1"/>
</dbReference>